<feature type="signal peptide" evidence="2">
    <location>
        <begin position="1"/>
        <end position="24"/>
    </location>
</feature>
<feature type="compositionally biased region" description="Low complexity" evidence="1">
    <location>
        <begin position="169"/>
        <end position="181"/>
    </location>
</feature>
<dbReference type="EMBL" id="LOCQ01000055">
    <property type="protein sequence ID" value="OBV39136.1"/>
    <property type="molecule type" value="Genomic_DNA"/>
</dbReference>
<evidence type="ECO:0000313" key="4">
    <source>
        <dbReference type="Proteomes" id="UP000092713"/>
    </source>
</evidence>
<name>A0A1A7BZN6_9BURK</name>
<evidence type="ECO:0000256" key="1">
    <source>
        <dbReference type="SAM" id="MobiDB-lite"/>
    </source>
</evidence>
<evidence type="ECO:0000313" key="3">
    <source>
        <dbReference type="EMBL" id="OBV39136.1"/>
    </source>
</evidence>
<dbReference type="AlphaFoldDB" id="A0A1A7BZN6"/>
<accession>A0A1A7BZN6</accession>
<keyword evidence="4" id="KW-1185">Reference proteome</keyword>
<organism evidence="3 4">
    <name type="scientific">Janthinobacterium psychrotolerans</name>
    <dbReference type="NCBI Taxonomy" id="1747903"/>
    <lineage>
        <taxon>Bacteria</taxon>
        <taxon>Pseudomonadati</taxon>
        <taxon>Pseudomonadota</taxon>
        <taxon>Betaproteobacteria</taxon>
        <taxon>Burkholderiales</taxon>
        <taxon>Oxalobacteraceae</taxon>
        <taxon>Janthinobacterium</taxon>
    </lineage>
</organism>
<keyword evidence="2" id="KW-0732">Signal</keyword>
<dbReference type="OrthoDB" id="8774343at2"/>
<dbReference type="Proteomes" id="UP000092713">
    <property type="component" value="Unassembled WGS sequence"/>
</dbReference>
<reference evidence="3 4" key="1">
    <citation type="submission" date="2016-04" db="EMBL/GenBank/DDBJ databases">
        <title>Draft genome sequence of Janthinobacterium psychrotolerans sp. nov., isolated from freshwater sediments in Denmark.</title>
        <authorList>
            <person name="Gong X."/>
            <person name="Skrivergaard S."/>
            <person name="Korsgaard B.S."/>
            <person name="Schreiber L."/>
            <person name="Marshall I.P."/>
            <person name="Finster K."/>
            <person name="Schramm A."/>
        </authorList>
    </citation>
    <scope>NUCLEOTIDE SEQUENCE [LARGE SCALE GENOMIC DNA]</scope>
    <source>
        <strain evidence="3 4">S3-2</strain>
    </source>
</reference>
<proteinExistence type="predicted"/>
<protein>
    <recommendedName>
        <fullName evidence="5">NlpE N-terminal domain-containing protein</fullName>
    </recommendedName>
</protein>
<gene>
    <name evidence="3" type="ORF">ASR47_1008197</name>
</gene>
<dbReference type="PATRIC" id="fig|1747903.4.peg.2710"/>
<comment type="caution">
    <text evidence="3">The sequence shown here is derived from an EMBL/GenBank/DDBJ whole genome shotgun (WGS) entry which is preliminary data.</text>
</comment>
<feature type="region of interest" description="Disordered" evidence="1">
    <location>
        <begin position="165"/>
        <end position="189"/>
    </location>
</feature>
<dbReference type="RefSeq" id="WP_065308350.1">
    <property type="nucleotide sequence ID" value="NZ_LOCQ01000055.1"/>
</dbReference>
<evidence type="ECO:0000256" key="2">
    <source>
        <dbReference type="SAM" id="SignalP"/>
    </source>
</evidence>
<feature type="chain" id="PRO_5008510030" description="NlpE N-terminal domain-containing protein" evidence="2">
    <location>
        <begin position="25"/>
        <end position="189"/>
    </location>
</feature>
<evidence type="ECO:0008006" key="5">
    <source>
        <dbReference type="Google" id="ProtNLM"/>
    </source>
</evidence>
<sequence>MYQRKSLRLGALLLALTMAGAAGATFAAAKDRKPAGLERYGVSVYSDLCLQKDSGEIGGQRVTLHRFAEADTVIYEFTAGSLSWPIVANDVNLDDATGAFDFTIAGADNEERTIAGKFSKDGKTLVLEGDYCGGNVRMPMKLSRISDFGRPLKNCTPCPAVKPAPEVPAEPATPAAPAAPAGNTEMPVA</sequence>